<proteinExistence type="predicted"/>
<accession>A0A0L6UUT9</accession>
<dbReference type="OrthoDB" id="2510939at2759"/>
<organism evidence="1 2">
    <name type="scientific">Puccinia sorghi</name>
    <dbReference type="NCBI Taxonomy" id="27349"/>
    <lineage>
        <taxon>Eukaryota</taxon>
        <taxon>Fungi</taxon>
        <taxon>Dikarya</taxon>
        <taxon>Basidiomycota</taxon>
        <taxon>Pucciniomycotina</taxon>
        <taxon>Pucciniomycetes</taxon>
        <taxon>Pucciniales</taxon>
        <taxon>Pucciniaceae</taxon>
        <taxon>Puccinia</taxon>
    </lineage>
</organism>
<comment type="caution">
    <text evidence="1">The sequence shown here is derived from an EMBL/GenBank/DDBJ whole genome shotgun (WGS) entry which is preliminary data.</text>
</comment>
<dbReference type="STRING" id="27349.A0A0L6UUT9"/>
<dbReference type="AlphaFoldDB" id="A0A0L6UUT9"/>
<gene>
    <name evidence="1" type="ORF">VP01_3625g4</name>
</gene>
<sequence>MVTQWVSQLTQTNKTSWLPPGFSQKNPQAVKLVEQIVHDSIKWDKGTLCGCVQQHLPCASEITQHFAIPMHVMVQFAYLHLATIIFVCSGSNARAAAWGPIDRQSLFLRFQSADYNLSWSELILQKDQLVFGSGNHYYQQIQANTLTLPTAAEVQSNIEIARLHWGTNSQAQD</sequence>
<name>A0A0L6UUT9_9BASI</name>
<dbReference type="EMBL" id="LAVV01008641">
    <property type="protein sequence ID" value="KNZ52296.1"/>
    <property type="molecule type" value="Genomic_DNA"/>
</dbReference>
<evidence type="ECO:0000313" key="2">
    <source>
        <dbReference type="Proteomes" id="UP000037035"/>
    </source>
</evidence>
<evidence type="ECO:0000313" key="1">
    <source>
        <dbReference type="EMBL" id="KNZ52296.1"/>
    </source>
</evidence>
<reference evidence="1 2" key="1">
    <citation type="submission" date="2015-08" db="EMBL/GenBank/DDBJ databases">
        <title>Next Generation Sequencing and Analysis of the Genome of Puccinia sorghi L Schw, the Causal Agent of Maize Common Rust.</title>
        <authorList>
            <person name="Rochi L."/>
            <person name="Burguener G."/>
            <person name="Darino M."/>
            <person name="Turjanski A."/>
            <person name="Kreff E."/>
            <person name="Dieguez M.J."/>
            <person name="Sacco F."/>
        </authorList>
    </citation>
    <scope>NUCLEOTIDE SEQUENCE [LARGE SCALE GENOMIC DNA]</scope>
    <source>
        <strain evidence="1 2">RO10H11247</strain>
    </source>
</reference>
<dbReference type="VEuPathDB" id="FungiDB:VP01_3625g4"/>
<protein>
    <submittedName>
        <fullName evidence="1">Uncharacterized protein</fullName>
    </submittedName>
</protein>
<keyword evidence="2" id="KW-1185">Reference proteome</keyword>
<dbReference type="Proteomes" id="UP000037035">
    <property type="component" value="Unassembled WGS sequence"/>
</dbReference>